<dbReference type="Pfam" id="PF08028">
    <property type="entry name" value="Acyl-CoA_dh_2"/>
    <property type="match status" value="1"/>
</dbReference>
<evidence type="ECO:0000313" key="3">
    <source>
        <dbReference type="EMBL" id="MBM9460351.1"/>
    </source>
</evidence>
<proteinExistence type="predicted"/>
<evidence type="ECO:0000313" key="4">
    <source>
        <dbReference type="Proteomes" id="UP000663791"/>
    </source>
</evidence>
<organism evidence="3 4">
    <name type="scientific">Nocardioides faecalis</name>
    <dbReference type="NCBI Taxonomy" id="2803858"/>
    <lineage>
        <taxon>Bacteria</taxon>
        <taxon>Bacillati</taxon>
        <taxon>Actinomycetota</taxon>
        <taxon>Actinomycetes</taxon>
        <taxon>Propionibacteriales</taxon>
        <taxon>Nocardioidaceae</taxon>
        <taxon>Nocardioides</taxon>
    </lineage>
</organism>
<dbReference type="EMBL" id="JAERTX010000008">
    <property type="protein sequence ID" value="MBM9460351.1"/>
    <property type="molecule type" value="Genomic_DNA"/>
</dbReference>
<name>A0A938Y1T3_9ACTN</name>
<sequence>MTSANPASRPSLVERAQKLYPAIAERVPQVEAQRHVHDDSIAELIDAGLTRALQSSIYGGEEANPAEFYGAVAEVARACTSTGWILMVLGVHTWEMAHMSRELNDEIFGEDPTTLISSSYNMQGNTATRVPGGFRLSGSWKSSSGIHHAGWVALGANVPGEPAAFNFVVPVKDVKVIDDWHVLGLVGTGSRSVVVDDLFVPDHRAIDRDVLRSGFGPGLKDNLGPLYRVQQGLIYTSVSSAPALGAGWRFYEEFKSAFSKSATVSRSLDGDRLMLVRLAEARGNLSVASTVPQRRLNEGYDAAVAGRQMSDLETIQAIYDISRNGKLMIENAANLFPTLRPNAVYQSSVMSRLYRDLLVARNHGTANLDERGEALAMTDLGLPGSLTLFLPPERRESARQRAEELGYL</sequence>
<dbReference type="Proteomes" id="UP000663791">
    <property type="component" value="Unassembled WGS sequence"/>
</dbReference>
<evidence type="ECO:0000256" key="1">
    <source>
        <dbReference type="ARBA" id="ARBA00023002"/>
    </source>
</evidence>
<keyword evidence="4" id="KW-1185">Reference proteome</keyword>
<dbReference type="Gene3D" id="2.40.110.10">
    <property type="entry name" value="Butyryl-CoA Dehydrogenase, subunit A, domain 2"/>
    <property type="match status" value="1"/>
</dbReference>
<comment type="caution">
    <text evidence="3">The sequence shown here is derived from an EMBL/GenBank/DDBJ whole genome shotgun (WGS) entry which is preliminary data.</text>
</comment>
<dbReference type="RefSeq" id="WP_205291660.1">
    <property type="nucleotide sequence ID" value="NZ_CP074406.1"/>
</dbReference>
<accession>A0A938Y1T3</accession>
<dbReference type="InterPro" id="IPR046373">
    <property type="entry name" value="Acyl-CoA_Oxase/DH_mid-dom_sf"/>
</dbReference>
<dbReference type="Gene3D" id="1.10.540.10">
    <property type="entry name" value="Acyl-CoA dehydrogenase/oxidase, N-terminal domain"/>
    <property type="match status" value="1"/>
</dbReference>
<dbReference type="PIRSF" id="PIRSF016578">
    <property type="entry name" value="HsaA"/>
    <property type="match status" value="1"/>
</dbReference>
<protein>
    <recommendedName>
        <fullName evidence="2">Acyl-CoA dehydrogenase C-terminal domain-containing protein</fullName>
    </recommendedName>
</protein>
<evidence type="ECO:0000259" key="2">
    <source>
        <dbReference type="Pfam" id="PF08028"/>
    </source>
</evidence>
<reference evidence="3" key="1">
    <citation type="submission" date="2021-01" db="EMBL/GenBank/DDBJ databases">
        <title>Novel species in genus Nocardioides.</title>
        <authorList>
            <person name="Zhang G."/>
        </authorList>
    </citation>
    <scope>NUCLEOTIDE SEQUENCE</scope>
    <source>
        <strain evidence="3">Zg-536</strain>
    </source>
</reference>
<dbReference type="GO" id="GO:0016627">
    <property type="term" value="F:oxidoreductase activity, acting on the CH-CH group of donors"/>
    <property type="evidence" value="ECO:0007669"/>
    <property type="project" value="InterPro"/>
</dbReference>
<dbReference type="InterPro" id="IPR009100">
    <property type="entry name" value="AcylCoA_DH/oxidase_NM_dom_sf"/>
</dbReference>
<dbReference type="InterPro" id="IPR037069">
    <property type="entry name" value="AcylCoA_DH/ox_N_sf"/>
</dbReference>
<feature type="domain" description="Acyl-CoA dehydrogenase C-terminal" evidence="2">
    <location>
        <begin position="238"/>
        <end position="365"/>
    </location>
</feature>
<keyword evidence="1" id="KW-0560">Oxidoreductase</keyword>
<dbReference type="SUPFAM" id="SSF56645">
    <property type="entry name" value="Acyl-CoA dehydrogenase NM domain-like"/>
    <property type="match status" value="1"/>
</dbReference>
<dbReference type="Gene3D" id="1.20.140.10">
    <property type="entry name" value="Butyryl-CoA Dehydrogenase, subunit A, domain 3"/>
    <property type="match status" value="1"/>
</dbReference>
<gene>
    <name evidence="3" type="ORF">JK386_10590</name>
</gene>
<dbReference type="GO" id="GO:0050660">
    <property type="term" value="F:flavin adenine dinucleotide binding"/>
    <property type="evidence" value="ECO:0007669"/>
    <property type="project" value="InterPro"/>
</dbReference>
<dbReference type="InterPro" id="IPR013107">
    <property type="entry name" value="Acyl-CoA_DH_C"/>
</dbReference>
<dbReference type="AlphaFoldDB" id="A0A938Y1T3"/>